<keyword evidence="3" id="KW-1185">Reference proteome</keyword>
<evidence type="ECO:0000313" key="3">
    <source>
        <dbReference type="Proteomes" id="UP001341840"/>
    </source>
</evidence>
<proteinExistence type="predicted"/>
<evidence type="ECO:0000313" key="2">
    <source>
        <dbReference type="EMBL" id="MED6169670.1"/>
    </source>
</evidence>
<feature type="compositionally biased region" description="Basic and acidic residues" evidence="1">
    <location>
        <begin position="1"/>
        <end position="11"/>
    </location>
</feature>
<feature type="region of interest" description="Disordered" evidence="1">
    <location>
        <begin position="1"/>
        <end position="23"/>
    </location>
</feature>
<gene>
    <name evidence="2" type="ORF">PIB30_023386</name>
</gene>
<feature type="compositionally biased region" description="Basic residues" evidence="1">
    <location>
        <begin position="172"/>
        <end position="200"/>
    </location>
</feature>
<comment type="caution">
    <text evidence="2">The sequence shown here is derived from an EMBL/GenBank/DDBJ whole genome shotgun (WGS) entry which is preliminary data.</text>
</comment>
<accession>A0ABU6VB13</accession>
<reference evidence="2 3" key="1">
    <citation type="journal article" date="2023" name="Plants (Basel)">
        <title>Bridging the Gap: Combining Genomics and Transcriptomics Approaches to Understand Stylosanthes scabra, an Orphan Legume from the Brazilian Caatinga.</title>
        <authorList>
            <person name="Ferreira-Neto J.R.C."/>
            <person name="da Silva M.D."/>
            <person name="Binneck E."/>
            <person name="de Melo N.F."/>
            <person name="da Silva R.H."/>
            <person name="de Melo A.L.T.M."/>
            <person name="Pandolfi V."/>
            <person name="Bustamante F.O."/>
            <person name="Brasileiro-Vidal A.C."/>
            <person name="Benko-Iseppon A.M."/>
        </authorList>
    </citation>
    <scope>NUCLEOTIDE SEQUENCE [LARGE SCALE GENOMIC DNA]</scope>
    <source>
        <tissue evidence="2">Leaves</tissue>
    </source>
</reference>
<dbReference type="EMBL" id="JASCZI010151116">
    <property type="protein sequence ID" value="MED6169670.1"/>
    <property type="molecule type" value="Genomic_DNA"/>
</dbReference>
<dbReference type="Proteomes" id="UP001341840">
    <property type="component" value="Unassembled WGS sequence"/>
</dbReference>
<organism evidence="2 3">
    <name type="scientific">Stylosanthes scabra</name>
    <dbReference type="NCBI Taxonomy" id="79078"/>
    <lineage>
        <taxon>Eukaryota</taxon>
        <taxon>Viridiplantae</taxon>
        <taxon>Streptophyta</taxon>
        <taxon>Embryophyta</taxon>
        <taxon>Tracheophyta</taxon>
        <taxon>Spermatophyta</taxon>
        <taxon>Magnoliopsida</taxon>
        <taxon>eudicotyledons</taxon>
        <taxon>Gunneridae</taxon>
        <taxon>Pentapetalae</taxon>
        <taxon>rosids</taxon>
        <taxon>fabids</taxon>
        <taxon>Fabales</taxon>
        <taxon>Fabaceae</taxon>
        <taxon>Papilionoideae</taxon>
        <taxon>50 kb inversion clade</taxon>
        <taxon>dalbergioids sensu lato</taxon>
        <taxon>Dalbergieae</taxon>
        <taxon>Pterocarpus clade</taxon>
        <taxon>Stylosanthes</taxon>
    </lineage>
</organism>
<feature type="compositionally biased region" description="Acidic residues" evidence="1">
    <location>
        <begin position="12"/>
        <end position="23"/>
    </location>
</feature>
<feature type="region of interest" description="Disordered" evidence="1">
    <location>
        <begin position="145"/>
        <end position="200"/>
    </location>
</feature>
<sequence length="200" mass="23071">MVHNEGVKEVKEDENEKDDEEEKDDWLYDLLAELANSDDEDDVEEEEVNEKEDEEETFFIGTLYGGGKVMKEDMHVKCEDPSPCLVTCKIRGVEILDCMCNLVACGMRNIIEVFHLTRPPASWKKGAHQVKLCNEEVRRNSFLGKVEGKRTGSPKGEVRKGKGLRNAPPKFEKKKKKEPLKLVKKRRRGTKRLHQGRRFN</sequence>
<feature type="compositionally biased region" description="Basic and acidic residues" evidence="1">
    <location>
        <begin position="146"/>
        <end position="160"/>
    </location>
</feature>
<name>A0ABU6VB13_9FABA</name>
<evidence type="ECO:0000256" key="1">
    <source>
        <dbReference type="SAM" id="MobiDB-lite"/>
    </source>
</evidence>
<protein>
    <submittedName>
        <fullName evidence="2">Uncharacterized protein</fullName>
    </submittedName>
</protein>